<evidence type="ECO:0000313" key="8">
    <source>
        <dbReference type="Proteomes" id="UP000743370"/>
    </source>
</evidence>
<dbReference type="InterPro" id="IPR015797">
    <property type="entry name" value="NUDIX_hydrolase-like_dom_sf"/>
</dbReference>
<dbReference type="EMBL" id="JABFOF010000008">
    <property type="protein sequence ID" value="KAG2384497.1"/>
    <property type="molecule type" value="Genomic_DNA"/>
</dbReference>
<keyword evidence="5" id="KW-0460">Magnesium</keyword>
<comment type="caution">
    <text evidence="7">The sequence shown here is derived from an EMBL/GenBank/DDBJ whole genome shotgun (WGS) entry which is preliminary data.</text>
</comment>
<dbReference type="GO" id="GO:0010945">
    <property type="term" value="F:coenzyme A diphosphatase activity"/>
    <property type="evidence" value="ECO:0007669"/>
    <property type="project" value="InterPro"/>
</dbReference>
<keyword evidence="3" id="KW-0479">Metal-binding</keyword>
<organism evidence="7 8">
    <name type="scientific">Phaseolus angularis</name>
    <name type="common">Azuki bean</name>
    <name type="synonym">Vigna angularis</name>
    <dbReference type="NCBI Taxonomy" id="3914"/>
    <lineage>
        <taxon>Eukaryota</taxon>
        <taxon>Viridiplantae</taxon>
        <taxon>Streptophyta</taxon>
        <taxon>Embryophyta</taxon>
        <taxon>Tracheophyta</taxon>
        <taxon>Spermatophyta</taxon>
        <taxon>Magnoliopsida</taxon>
        <taxon>eudicotyledons</taxon>
        <taxon>Gunneridae</taxon>
        <taxon>Pentapetalae</taxon>
        <taxon>rosids</taxon>
        <taxon>fabids</taxon>
        <taxon>Fabales</taxon>
        <taxon>Fabaceae</taxon>
        <taxon>Papilionoideae</taxon>
        <taxon>50 kb inversion clade</taxon>
        <taxon>NPAAA clade</taxon>
        <taxon>indigoferoid/millettioid clade</taxon>
        <taxon>Phaseoleae</taxon>
        <taxon>Vigna</taxon>
    </lineage>
</organism>
<evidence type="ECO:0000256" key="4">
    <source>
        <dbReference type="ARBA" id="ARBA00022801"/>
    </source>
</evidence>
<dbReference type="SUPFAM" id="SSF55811">
    <property type="entry name" value="Nudix"/>
    <property type="match status" value="1"/>
</dbReference>
<sequence length="102" mass="11472">MRVVCIACCFASEVALRGGKTEERDKDDKDTPKREAMEEIGLDLELLDVVTVLEPFFFKYLIRVVSVIGILHDKKAFKAVLNPAEVEAVFDAPLEIFLKVES</sequence>
<dbReference type="AlphaFoldDB" id="A0A8T0JWA9"/>
<dbReference type="Proteomes" id="UP000743370">
    <property type="component" value="Unassembled WGS sequence"/>
</dbReference>
<evidence type="ECO:0000256" key="6">
    <source>
        <dbReference type="ARBA" id="ARBA00023211"/>
    </source>
</evidence>
<evidence type="ECO:0000256" key="3">
    <source>
        <dbReference type="ARBA" id="ARBA00022723"/>
    </source>
</evidence>
<dbReference type="Gene3D" id="3.90.79.10">
    <property type="entry name" value="Nucleoside Triphosphate Pyrophosphohydrolase"/>
    <property type="match status" value="1"/>
</dbReference>
<comment type="cofactor">
    <cofactor evidence="2">
        <name>Mg(2+)</name>
        <dbReference type="ChEBI" id="CHEBI:18420"/>
    </cofactor>
</comment>
<protein>
    <submittedName>
        <fullName evidence="7">Nudix hydrolase</fullName>
    </submittedName>
</protein>
<evidence type="ECO:0000256" key="2">
    <source>
        <dbReference type="ARBA" id="ARBA00001946"/>
    </source>
</evidence>
<keyword evidence="4 7" id="KW-0378">Hydrolase</keyword>
<evidence type="ECO:0000313" key="7">
    <source>
        <dbReference type="EMBL" id="KAG2384497.1"/>
    </source>
</evidence>
<accession>A0A8T0JWA9</accession>
<reference evidence="7 8" key="1">
    <citation type="submission" date="2020-05" db="EMBL/GenBank/DDBJ databases">
        <title>Vigna angularis (adzuki bean) Var. LongXiaoDou No. 4 denovo assembly.</title>
        <authorList>
            <person name="Xiang H."/>
        </authorList>
    </citation>
    <scope>NUCLEOTIDE SEQUENCE [LARGE SCALE GENOMIC DNA]</scope>
    <source>
        <tissue evidence="7">Leaf</tissue>
    </source>
</reference>
<comment type="cofactor">
    <cofactor evidence="1">
        <name>Mn(2+)</name>
        <dbReference type="ChEBI" id="CHEBI:29035"/>
    </cofactor>
</comment>
<dbReference type="PANTHER" id="PTHR12992:SF24">
    <property type="entry name" value="PEROXISOMAL COENZYME A DIPHOSPHATASE NUDT7"/>
    <property type="match status" value="1"/>
</dbReference>
<dbReference type="PANTHER" id="PTHR12992">
    <property type="entry name" value="NUDIX HYDROLASE"/>
    <property type="match status" value="1"/>
</dbReference>
<proteinExistence type="predicted"/>
<evidence type="ECO:0000256" key="5">
    <source>
        <dbReference type="ARBA" id="ARBA00022842"/>
    </source>
</evidence>
<keyword evidence="6" id="KW-0464">Manganese</keyword>
<gene>
    <name evidence="7" type="ORF">HKW66_Vig0147390</name>
</gene>
<dbReference type="GO" id="GO:0015938">
    <property type="term" value="P:coenzyme A catabolic process"/>
    <property type="evidence" value="ECO:0007669"/>
    <property type="project" value="TreeGrafter"/>
</dbReference>
<dbReference type="InterPro" id="IPR045121">
    <property type="entry name" value="CoAse"/>
</dbReference>
<dbReference type="GO" id="GO:0046872">
    <property type="term" value="F:metal ion binding"/>
    <property type="evidence" value="ECO:0007669"/>
    <property type="project" value="UniProtKB-KW"/>
</dbReference>
<evidence type="ECO:0000256" key="1">
    <source>
        <dbReference type="ARBA" id="ARBA00001936"/>
    </source>
</evidence>
<name>A0A8T0JWA9_PHAAN</name>